<sequence>MKEKENREKAAPLEKESKKGVQLPLLDKGIWKFTGVTKIYDMKDFDKVSEMMEHHTDGFIKAAIRC</sequence>
<reference evidence="1" key="2">
    <citation type="journal article" date="2021" name="PeerJ">
        <title>Extensive microbial diversity within the chicken gut microbiome revealed by metagenomics and culture.</title>
        <authorList>
            <person name="Gilroy R."/>
            <person name="Ravi A."/>
            <person name="Getino M."/>
            <person name="Pursley I."/>
            <person name="Horton D.L."/>
            <person name="Alikhan N.F."/>
            <person name="Baker D."/>
            <person name="Gharbi K."/>
            <person name="Hall N."/>
            <person name="Watson M."/>
            <person name="Adriaenssens E.M."/>
            <person name="Foster-Nyarko E."/>
            <person name="Jarju S."/>
            <person name="Secka A."/>
            <person name="Antonio M."/>
            <person name="Oren A."/>
            <person name="Chaudhuri R.R."/>
            <person name="La Ragione R."/>
            <person name="Hildebrand F."/>
            <person name="Pallen M.J."/>
        </authorList>
    </citation>
    <scope>NUCLEOTIDE SEQUENCE</scope>
    <source>
        <strain evidence="1">ChiSjej5B23-6657</strain>
    </source>
</reference>
<proteinExistence type="predicted"/>
<name>A0A9D1EA15_9FIRM</name>
<dbReference type="AlphaFoldDB" id="A0A9D1EA15"/>
<comment type="caution">
    <text evidence="1">The sequence shown here is derived from an EMBL/GenBank/DDBJ whole genome shotgun (WGS) entry which is preliminary data.</text>
</comment>
<evidence type="ECO:0000313" key="1">
    <source>
        <dbReference type="EMBL" id="HIR70888.1"/>
    </source>
</evidence>
<reference evidence="1" key="1">
    <citation type="submission" date="2020-10" db="EMBL/GenBank/DDBJ databases">
        <authorList>
            <person name="Gilroy R."/>
        </authorList>
    </citation>
    <scope>NUCLEOTIDE SEQUENCE</scope>
    <source>
        <strain evidence="1">ChiSjej5B23-6657</strain>
    </source>
</reference>
<gene>
    <name evidence="1" type="ORF">IAA55_06380</name>
</gene>
<accession>A0A9D1EA15</accession>
<dbReference type="EMBL" id="DVHM01000101">
    <property type="protein sequence ID" value="HIR70888.1"/>
    <property type="molecule type" value="Genomic_DNA"/>
</dbReference>
<evidence type="ECO:0000313" key="2">
    <source>
        <dbReference type="Proteomes" id="UP000823912"/>
    </source>
</evidence>
<protein>
    <submittedName>
        <fullName evidence="1">Uncharacterized protein</fullName>
    </submittedName>
</protein>
<dbReference type="Proteomes" id="UP000823912">
    <property type="component" value="Unassembled WGS sequence"/>
</dbReference>
<organism evidence="1 2">
    <name type="scientific">Candidatus Pullilachnospira gallistercoris</name>
    <dbReference type="NCBI Taxonomy" id="2840911"/>
    <lineage>
        <taxon>Bacteria</taxon>
        <taxon>Bacillati</taxon>
        <taxon>Bacillota</taxon>
        <taxon>Clostridia</taxon>
        <taxon>Lachnospirales</taxon>
        <taxon>Lachnospiraceae</taxon>
        <taxon>Lachnospiraceae incertae sedis</taxon>
        <taxon>Candidatus Pullilachnospira</taxon>
    </lineage>
</organism>